<proteinExistence type="predicted"/>
<feature type="region of interest" description="Disordered" evidence="1">
    <location>
        <begin position="14"/>
        <end position="51"/>
    </location>
</feature>
<dbReference type="VEuPathDB" id="VectorBase:AMEC017122"/>
<name>A0A182UAZ0_9DIPT</name>
<reference evidence="3" key="1">
    <citation type="submission" date="2014-01" db="EMBL/GenBank/DDBJ databases">
        <title>The Genome Sequence of Anopheles melas CM1001059_A (V2).</title>
        <authorList>
            <consortium name="The Broad Institute Genomics Platform"/>
            <person name="Neafsey D.E."/>
            <person name="Besansky N."/>
            <person name="Howell P."/>
            <person name="Walton C."/>
            <person name="Young S.K."/>
            <person name="Zeng Q."/>
            <person name="Gargeya S."/>
            <person name="Fitzgerald M."/>
            <person name="Haas B."/>
            <person name="Abouelleil A."/>
            <person name="Allen A.W."/>
            <person name="Alvarado L."/>
            <person name="Arachchi H.M."/>
            <person name="Berlin A.M."/>
            <person name="Chapman S.B."/>
            <person name="Gainer-Dewar J."/>
            <person name="Goldberg J."/>
            <person name="Griggs A."/>
            <person name="Gujja S."/>
            <person name="Hansen M."/>
            <person name="Howarth C."/>
            <person name="Imamovic A."/>
            <person name="Ireland A."/>
            <person name="Larimer J."/>
            <person name="McCowan C."/>
            <person name="Murphy C."/>
            <person name="Pearson M."/>
            <person name="Poon T.W."/>
            <person name="Priest M."/>
            <person name="Roberts A."/>
            <person name="Saif S."/>
            <person name="Shea T."/>
            <person name="Sisk P."/>
            <person name="Sykes S."/>
            <person name="Wortman J."/>
            <person name="Nusbaum C."/>
            <person name="Birren B."/>
        </authorList>
    </citation>
    <scope>NUCLEOTIDE SEQUENCE [LARGE SCALE GENOMIC DNA]</scope>
    <source>
        <strain evidence="3">CM1001059</strain>
    </source>
</reference>
<dbReference type="Proteomes" id="UP000075902">
    <property type="component" value="Unassembled WGS sequence"/>
</dbReference>
<evidence type="ECO:0000256" key="1">
    <source>
        <dbReference type="SAM" id="MobiDB-lite"/>
    </source>
</evidence>
<dbReference type="STRING" id="34690.A0A182UAZ0"/>
<evidence type="ECO:0000313" key="3">
    <source>
        <dbReference type="Proteomes" id="UP000075902"/>
    </source>
</evidence>
<sequence>MRRLSSWLHARFRARTDSTSSIPSSTGPEADSSSLSGSSNHHPSGRHFDGESLDGEQALAIIRRNLKSSAMDTEGTHFDCNCPHIFVVFGASVSVAGEQTSVSGRRVTDNTQHGGWCFLLL</sequence>
<dbReference type="EnsemblMetazoa" id="AMEC017122-RA">
    <property type="protein sequence ID" value="AMEC017122-PA"/>
    <property type="gene ID" value="AMEC017122"/>
</dbReference>
<keyword evidence="3" id="KW-1185">Reference proteome</keyword>
<accession>A0A182UAZ0</accession>
<feature type="compositionally biased region" description="Low complexity" evidence="1">
    <location>
        <begin position="32"/>
        <end position="42"/>
    </location>
</feature>
<protein>
    <submittedName>
        <fullName evidence="2">Uncharacterized protein</fullName>
    </submittedName>
</protein>
<dbReference type="AlphaFoldDB" id="A0A182UAZ0"/>
<feature type="compositionally biased region" description="Polar residues" evidence="1">
    <location>
        <begin position="17"/>
        <end position="27"/>
    </location>
</feature>
<evidence type="ECO:0000313" key="2">
    <source>
        <dbReference type="EnsemblMetazoa" id="AMEC017122-PA"/>
    </source>
</evidence>
<organism evidence="2 3">
    <name type="scientific">Anopheles melas</name>
    <dbReference type="NCBI Taxonomy" id="34690"/>
    <lineage>
        <taxon>Eukaryota</taxon>
        <taxon>Metazoa</taxon>
        <taxon>Ecdysozoa</taxon>
        <taxon>Arthropoda</taxon>
        <taxon>Hexapoda</taxon>
        <taxon>Insecta</taxon>
        <taxon>Pterygota</taxon>
        <taxon>Neoptera</taxon>
        <taxon>Endopterygota</taxon>
        <taxon>Diptera</taxon>
        <taxon>Nematocera</taxon>
        <taxon>Culicoidea</taxon>
        <taxon>Culicidae</taxon>
        <taxon>Anophelinae</taxon>
        <taxon>Anopheles</taxon>
    </lineage>
</organism>
<reference evidence="2" key="2">
    <citation type="submission" date="2020-05" db="UniProtKB">
        <authorList>
            <consortium name="EnsemblMetazoa"/>
        </authorList>
    </citation>
    <scope>IDENTIFICATION</scope>
    <source>
        <strain evidence="2">CM1001059</strain>
    </source>
</reference>